<keyword evidence="12" id="KW-1185">Reference proteome</keyword>
<accession>A0ABN0NYQ7</accession>
<keyword evidence="7 9" id="KW-0460">Magnesium</keyword>
<dbReference type="InterPro" id="IPR019199">
    <property type="entry name" value="Virulence_VapD/CRISPR_Cas2"/>
</dbReference>
<comment type="cofactor">
    <cofactor evidence="1 9">
        <name>Mg(2+)</name>
        <dbReference type="ChEBI" id="CHEBI:18420"/>
    </cofactor>
</comment>
<dbReference type="PIRSF" id="PIRSF032582">
    <property type="entry name" value="Cas2"/>
    <property type="match status" value="1"/>
</dbReference>
<feature type="binding site" evidence="9">
    <location>
        <position position="8"/>
    </location>
    <ligand>
        <name>Mg(2+)</name>
        <dbReference type="ChEBI" id="CHEBI:18420"/>
        <note>catalytic</note>
    </ligand>
</feature>
<evidence type="ECO:0000256" key="2">
    <source>
        <dbReference type="ARBA" id="ARBA00009959"/>
    </source>
</evidence>
<evidence type="ECO:0000256" key="9">
    <source>
        <dbReference type="HAMAP-Rule" id="MF_01471"/>
    </source>
</evidence>
<name>A0ABN0NYQ7_TRELE</name>
<comment type="function">
    <text evidence="9">CRISPR (clustered regularly interspaced short palindromic repeat), is an adaptive immune system that provides protection against mobile genetic elements (viruses, transposable elements and conjugative plasmids). CRISPR clusters contain sequences complementary to antecedent mobile elements and target invading nucleic acids. CRISPR clusters are transcribed and processed into CRISPR RNA (crRNA). Functions as a ssRNA-specific endoribonuclease. Involved in the integration of spacer DNA into the CRISPR cassette.</text>
</comment>
<dbReference type="HAMAP" id="MF_01471">
    <property type="entry name" value="Cas2"/>
    <property type="match status" value="1"/>
</dbReference>
<reference evidence="11 12" key="1">
    <citation type="submission" date="2013-08" db="EMBL/GenBank/DDBJ databases">
        <authorList>
            <person name="Weinstock G."/>
            <person name="Sodergren E."/>
            <person name="Wylie T."/>
            <person name="Fulton L."/>
            <person name="Fulton R."/>
            <person name="Fronick C."/>
            <person name="O'Laughlin M."/>
            <person name="Godfrey J."/>
            <person name="Miner T."/>
            <person name="Herter B."/>
            <person name="Appelbaum E."/>
            <person name="Cordes M."/>
            <person name="Lek S."/>
            <person name="Wollam A."/>
            <person name="Pepin K.H."/>
            <person name="Palsikar V.B."/>
            <person name="Mitreva M."/>
            <person name="Wilson R.K."/>
        </authorList>
    </citation>
    <scope>NUCLEOTIDE SEQUENCE [LARGE SCALE GENOMIC DNA]</scope>
    <source>
        <strain evidence="11 12">ATCC 700332</strain>
    </source>
</reference>
<evidence type="ECO:0000256" key="7">
    <source>
        <dbReference type="ARBA" id="ARBA00022842"/>
    </source>
</evidence>
<keyword evidence="4 9" id="KW-0479">Metal-binding</keyword>
<evidence type="ECO:0000256" key="5">
    <source>
        <dbReference type="ARBA" id="ARBA00022759"/>
    </source>
</evidence>
<organism evidence="11 12">
    <name type="scientific">Treponema lecithinolyticum ATCC 700332</name>
    <dbReference type="NCBI Taxonomy" id="1321815"/>
    <lineage>
        <taxon>Bacteria</taxon>
        <taxon>Pseudomonadati</taxon>
        <taxon>Spirochaetota</taxon>
        <taxon>Spirochaetia</taxon>
        <taxon>Spirochaetales</taxon>
        <taxon>Treponemataceae</taxon>
        <taxon>Treponema</taxon>
    </lineage>
</organism>
<sequence>MMMLVSYDVAKDEKGEKRLRHVAKILENYGQRVQYSVFECLVDPAQWVALKSKLLTEINPNYDSIRFYALGANWERKVEHVGQKKPINPQGVLIL</sequence>
<evidence type="ECO:0000256" key="3">
    <source>
        <dbReference type="ARBA" id="ARBA00022722"/>
    </source>
</evidence>
<gene>
    <name evidence="9" type="primary">cas2</name>
    <name evidence="11" type="ORF">HMPREF9193_01144</name>
</gene>
<evidence type="ECO:0000256" key="1">
    <source>
        <dbReference type="ARBA" id="ARBA00001946"/>
    </source>
</evidence>
<comment type="caution">
    <text evidence="11">The sequence shown here is derived from an EMBL/GenBank/DDBJ whole genome shotgun (WGS) entry which is preliminary data.</text>
</comment>
<comment type="similarity">
    <text evidence="2 9 10">Belongs to the CRISPR-associated endoribonuclease Cas2 protein family.</text>
</comment>
<evidence type="ECO:0000256" key="8">
    <source>
        <dbReference type="ARBA" id="ARBA00023118"/>
    </source>
</evidence>
<protein>
    <recommendedName>
        <fullName evidence="9">CRISPR-associated endoribonuclease Cas2</fullName>
        <ecNumber evidence="9">3.1.-.-</ecNumber>
    </recommendedName>
</protein>
<dbReference type="RefSeq" id="WP_021687355.1">
    <property type="nucleotide sequence ID" value="NZ_KI260566.1"/>
</dbReference>
<dbReference type="PANTHER" id="PTHR34405:SF3">
    <property type="entry name" value="CRISPR-ASSOCIATED ENDORIBONUCLEASE CAS2 3"/>
    <property type="match status" value="1"/>
</dbReference>
<evidence type="ECO:0000256" key="6">
    <source>
        <dbReference type="ARBA" id="ARBA00022801"/>
    </source>
</evidence>
<dbReference type="Proteomes" id="UP000016649">
    <property type="component" value="Unassembled WGS sequence"/>
</dbReference>
<dbReference type="SUPFAM" id="SSF143430">
    <property type="entry name" value="TTP0101/SSO1404-like"/>
    <property type="match status" value="1"/>
</dbReference>
<proteinExistence type="inferred from homology"/>
<dbReference type="EC" id="3.1.-.-" evidence="9"/>
<dbReference type="PANTHER" id="PTHR34405">
    <property type="entry name" value="CRISPR-ASSOCIATED ENDORIBONUCLEASE CAS2"/>
    <property type="match status" value="1"/>
</dbReference>
<dbReference type="NCBIfam" id="TIGR01573">
    <property type="entry name" value="cas2"/>
    <property type="match status" value="1"/>
</dbReference>
<evidence type="ECO:0000313" key="11">
    <source>
        <dbReference type="EMBL" id="ERJ93144.1"/>
    </source>
</evidence>
<keyword evidence="3 9" id="KW-0540">Nuclease</keyword>
<dbReference type="CDD" id="cd09725">
    <property type="entry name" value="Cas2_I_II_III"/>
    <property type="match status" value="1"/>
</dbReference>
<keyword evidence="8 9" id="KW-0051">Antiviral defense</keyword>
<keyword evidence="5 9" id="KW-0255">Endonuclease</keyword>
<keyword evidence="6 9" id="KW-0378">Hydrolase</keyword>
<evidence type="ECO:0000313" key="12">
    <source>
        <dbReference type="Proteomes" id="UP000016649"/>
    </source>
</evidence>
<dbReference type="Pfam" id="PF09827">
    <property type="entry name" value="CRISPR_Cas2"/>
    <property type="match status" value="1"/>
</dbReference>
<comment type="subunit">
    <text evidence="9">Homodimer, forms a heterotetramer with a Cas1 homodimer.</text>
</comment>
<evidence type="ECO:0000256" key="4">
    <source>
        <dbReference type="ARBA" id="ARBA00022723"/>
    </source>
</evidence>
<dbReference type="Gene3D" id="3.30.70.240">
    <property type="match status" value="1"/>
</dbReference>
<evidence type="ECO:0000256" key="10">
    <source>
        <dbReference type="PIRNR" id="PIRNR032582"/>
    </source>
</evidence>
<dbReference type="EMBL" id="AWVH01000030">
    <property type="protein sequence ID" value="ERJ93144.1"/>
    <property type="molecule type" value="Genomic_DNA"/>
</dbReference>
<dbReference type="InterPro" id="IPR021127">
    <property type="entry name" value="CRISPR_associated_Cas2"/>
</dbReference>